<dbReference type="Proteomes" id="UP000076761">
    <property type="component" value="Unassembled WGS sequence"/>
</dbReference>
<organism evidence="2 3">
    <name type="scientific">Neolentinus lepideus HHB14362 ss-1</name>
    <dbReference type="NCBI Taxonomy" id="1314782"/>
    <lineage>
        <taxon>Eukaryota</taxon>
        <taxon>Fungi</taxon>
        <taxon>Dikarya</taxon>
        <taxon>Basidiomycota</taxon>
        <taxon>Agaricomycotina</taxon>
        <taxon>Agaricomycetes</taxon>
        <taxon>Gloeophyllales</taxon>
        <taxon>Gloeophyllaceae</taxon>
        <taxon>Neolentinus</taxon>
    </lineage>
</organism>
<evidence type="ECO:0000313" key="3">
    <source>
        <dbReference type="Proteomes" id="UP000076761"/>
    </source>
</evidence>
<dbReference type="AlphaFoldDB" id="A0A165T632"/>
<feature type="region of interest" description="Disordered" evidence="1">
    <location>
        <begin position="116"/>
        <end position="145"/>
    </location>
</feature>
<protein>
    <submittedName>
        <fullName evidence="2">Uncharacterized protein</fullName>
    </submittedName>
</protein>
<dbReference type="InParanoid" id="A0A165T632"/>
<evidence type="ECO:0000313" key="2">
    <source>
        <dbReference type="EMBL" id="KZT26195.1"/>
    </source>
</evidence>
<evidence type="ECO:0000256" key="1">
    <source>
        <dbReference type="SAM" id="MobiDB-lite"/>
    </source>
</evidence>
<keyword evidence="3" id="KW-1185">Reference proteome</keyword>
<accession>A0A165T632</accession>
<dbReference type="EMBL" id="KV425568">
    <property type="protein sequence ID" value="KZT26195.1"/>
    <property type="molecule type" value="Genomic_DNA"/>
</dbReference>
<proteinExistence type="predicted"/>
<sequence length="145" mass="16054">MKPSWPRRSSAQNAAPVIAAVRISTNPSYRTAKGLGKSAKPLHLLFWVLMAASQVKELSATVDAFRRVYNIDNGLMGVKRIGRHFEDRQALEYPQEGEVLGQDSSAGRRQMVLERRHGGAHQESSPGPEWIGRTSSSVRGYPEIV</sequence>
<reference evidence="2 3" key="1">
    <citation type="journal article" date="2016" name="Mol. Biol. Evol.">
        <title>Comparative Genomics of Early-Diverging Mushroom-Forming Fungi Provides Insights into the Origins of Lignocellulose Decay Capabilities.</title>
        <authorList>
            <person name="Nagy L.G."/>
            <person name="Riley R."/>
            <person name="Tritt A."/>
            <person name="Adam C."/>
            <person name="Daum C."/>
            <person name="Floudas D."/>
            <person name="Sun H."/>
            <person name="Yadav J.S."/>
            <person name="Pangilinan J."/>
            <person name="Larsson K.H."/>
            <person name="Matsuura K."/>
            <person name="Barry K."/>
            <person name="Labutti K."/>
            <person name="Kuo R."/>
            <person name="Ohm R.A."/>
            <person name="Bhattacharya S.S."/>
            <person name="Shirouzu T."/>
            <person name="Yoshinaga Y."/>
            <person name="Martin F.M."/>
            <person name="Grigoriev I.V."/>
            <person name="Hibbett D.S."/>
        </authorList>
    </citation>
    <scope>NUCLEOTIDE SEQUENCE [LARGE SCALE GENOMIC DNA]</scope>
    <source>
        <strain evidence="2 3">HHB14362 ss-1</strain>
    </source>
</reference>
<gene>
    <name evidence="2" type="ORF">NEOLEDRAFT_1169132</name>
</gene>
<name>A0A165T632_9AGAM</name>